<sequence length="157" mass="17954">MKKQNLFISTFLVGMGLYFLLQEYSIPMLSSFRSWPTILIILGLSFLSEAMLGGKKDNIFPGVFLLGIGIHYHGLLTYSSWFQHWSIYLFIIGLAFFLRNQGGRKLGILLLVISAIFILLQWQPAWFQNLPILSFDDISLLPLILIGFGLYLLFISK</sequence>
<name>A0A1I0JER6_9BACI</name>
<dbReference type="EMBL" id="FOHJ01000019">
    <property type="protein sequence ID" value="SEU08526.1"/>
    <property type="molecule type" value="Genomic_DNA"/>
</dbReference>
<keyword evidence="1" id="KW-0812">Transmembrane</keyword>
<dbReference type="OrthoDB" id="2989824at2"/>
<evidence type="ECO:0000313" key="3">
    <source>
        <dbReference type="EMBL" id="SEU08526.1"/>
    </source>
</evidence>
<accession>A0A1I0JER6</accession>
<feature type="transmembrane region" description="Helical" evidence="1">
    <location>
        <begin position="138"/>
        <end position="155"/>
    </location>
</feature>
<evidence type="ECO:0000256" key="1">
    <source>
        <dbReference type="SAM" id="Phobius"/>
    </source>
</evidence>
<dbReference type="AlphaFoldDB" id="A0A1I0JER6"/>
<dbReference type="Proteomes" id="UP000199095">
    <property type="component" value="Unassembled WGS sequence"/>
</dbReference>
<keyword evidence="4" id="KW-1185">Reference proteome</keyword>
<feature type="domain" description="LiaI-LiaF-like transmembrane region" evidence="2">
    <location>
        <begin position="6"/>
        <end position="47"/>
    </location>
</feature>
<keyword evidence="1" id="KW-1133">Transmembrane helix</keyword>
<dbReference type="InterPro" id="IPR043726">
    <property type="entry name" value="LiaI-LiaF-like_TM1"/>
</dbReference>
<feature type="transmembrane region" description="Helical" evidence="1">
    <location>
        <begin position="106"/>
        <end position="126"/>
    </location>
</feature>
<gene>
    <name evidence="3" type="ORF">SAMN05421676_1192</name>
</gene>
<dbReference type="Pfam" id="PF18917">
    <property type="entry name" value="LiaI-LiaF-like_TM1"/>
    <property type="match status" value="1"/>
</dbReference>
<keyword evidence="1" id="KW-0472">Membrane</keyword>
<feature type="transmembrane region" description="Helical" evidence="1">
    <location>
        <begin position="7"/>
        <end position="26"/>
    </location>
</feature>
<feature type="transmembrane region" description="Helical" evidence="1">
    <location>
        <begin position="59"/>
        <end position="76"/>
    </location>
</feature>
<proteinExistence type="predicted"/>
<feature type="transmembrane region" description="Helical" evidence="1">
    <location>
        <begin position="82"/>
        <end position="99"/>
    </location>
</feature>
<organism evidence="3 4">
    <name type="scientific">Salinibacillus kushneri</name>
    <dbReference type="NCBI Taxonomy" id="237682"/>
    <lineage>
        <taxon>Bacteria</taxon>
        <taxon>Bacillati</taxon>
        <taxon>Bacillota</taxon>
        <taxon>Bacilli</taxon>
        <taxon>Bacillales</taxon>
        <taxon>Bacillaceae</taxon>
        <taxon>Salinibacillus</taxon>
    </lineage>
</organism>
<feature type="transmembrane region" description="Helical" evidence="1">
    <location>
        <begin position="32"/>
        <end position="52"/>
    </location>
</feature>
<protein>
    <recommendedName>
        <fullName evidence="2">LiaI-LiaF-like transmembrane region domain-containing protein</fullName>
    </recommendedName>
</protein>
<evidence type="ECO:0000313" key="4">
    <source>
        <dbReference type="Proteomes" id="UP000199095"/>
    </source>
</evidence>
<reference evidence="4" key="1">
    <citation type="submission" date="2016-10" db="EMBL/GenBank/DDBJ databases">
        <authorList>
            <person name="Varghese N."/>
            <person name="Submissions S."/>
        </authorList>
    </citation>
    <scope>NUCLEOTIDE SEQUENCE [LARGE SCALE GENOMIC DNA]</scope>
    <source>
        <strain evidence="4">CGMCC 1.3566</strain>
    </source>
</reference>
<evidence type="ECO:0000259" key="2">
    <source>
        <dbReference type="Pfam" id="PF18917"/>
    </source>
</evidence>
<dbReference type="RefSeq" id="WP_093137758.1">
    <property type="nucleotide sequence ID" value="NZ_FOHJ01000019.1"/>
</dbReference>
<dbReference type="STRING" id="237682.SAMN05421676_1192"/>